<keyword evidence="3" id="KW-1185">Reference proteome</keyword>
<reference evidence="2 3" key="1">
    <citation type="journal article" date="2020" name="Nat. Food">
        <title>A phased Vanilla planifolia genome enables genetic improvement of flavour and production.</title>
        <authorList>
            <person name="Hasing T."/>
            <person name="Tang H."/>
            <person name="Brym M."/>
            <person name="Khazi F."/>
            <person name="Huang T."/>
            <person name="Chambers A.H."/>
        </authorList>
    </citation>
    <scope>NUCLEOTIDE SEQUENCE [LARGE SCALE GENOMIC DNA]</scope>
    <source>
        <tissue evidence="2">Leaf</tissue>
    </source>
</reference>
<dbReference type="AlphaFoldDB" id="A0A835RRU8"/>
<accession>A0A835RRU8</accession>
<evidence type="ECO:0000256" key="1">
    <source>
        <dbReference type="SAM" id="MobiDB-lite"/>
    </source>
</evidence>
<feature type="region of interest" description="Disordered" evidence="1">
    <location>
        <begin position="40"/>
        <end position="61"/>
    </location>
</feature>
<dbReference type="EMBL" id="JADCNL010000001">
    <property type="protein sequence ID" value="KAG0497375.1"/>
    <property type="molecule type" value="Genomic_DNA"/>
</dbReference>
<comment type="caution">
    <text evidence="2">The sequence shown here is derived from an EMBL/GenBank/DDBJ whole genome shotgun (WGS) entry which is preliminary data.</text>
</comment>
<dbReference type="Proteomes" id="UP000636800">
    <property type="component" value="Chromosome 1"/>
</dbReference>
<feature type="compositionally biased region" description="Basic and acidic residues" evidence="1">
    <location>
        <begin position="1"/>
        <end position="17"/>
    </location>
</feature>
<organism evidence="2 3">
    <name type="scientific">Vanilla planifolia</name>
    <name type="common">Vanilla</name>
    <dbReference type="NCBI Taxonomy" id="51239"/>
    <lineage>
        <taxon>Eukaryota</taxon>
        <taxon>Viridiplantae</taxon>
        <taxon>Streptophyta</taxon>
        <taxon>Embryophyta</taxon>
        <taxon>Tracheophyta</taxon>
        <taxon>Spermatophyta</taxon>
        <taxon>Magnoliopsida</taxon>
        <taxon>Liliopsida</taxon>
        <taxon>Asparagales</taxon>
        <taxon>Orchidaceae</taxon>
        <taxon>Vanilloideae</taxon>
        <taxon>Vanilleae</taxon>
        <taxon>Vanilla</taxon>
    </lineage>
</organism>
<feature type="compositionally biased region" description="Polar residues" evidence="1">
    <location>
        <begin position="51"/>
        <end position="61"/>
    </location>
</feature>
<dbReference type="OrthoDB" id="205198at2759"/>
<feature type="region of interest" description="Disordered" evidence="1">
    <location>
        <begin position="1"/>
        <end position="23"/>
    </location>
</feature>
<evidence type="ECO:0000313" key="2">
    <source>
        <dbReference type="EMBL" id="KAG0497375.1"/>
    </source>
</evidence>
<sequence>MKEDSSGFTRWEEKFPSPDELMPLSQSLITPDLALAFDISPNPTMAPALNRQGTPPETSNE</sequence>
<proteinExistence type="predicted"/>
<gene>
    <name evidence="2" type="ORF">HPP92_002066</name>
</gene>
<evidence type="ECO:0000313" key="3">
    <source>
        <dbReference type="Proteomes" id="UP000636800"/>
    </source>
</evidence>
<protein>
    <submittedName>
        <fullName evidence="2">Uncharacterized protein</fullName>
    </submittedName>
</protein>
<name>A0A835RRU8_VANPL</name>